<evidence type="ECO:0000256" key="3">
    <source>
        <dbReference type="ARBA" id="ARBA00022692"/>
    </source>
</evidence>
<comment type="subcellular location">
    <subcellularLocation>
        <location evidence="1">Membrane</location>
        <topology evidence="1">Multi-pass membrane protein</topology>
    </subcellularLocation>
</comment>
<evidence type="ECO:0000256" key="7">
    <source>
        <dbReference type="ARBA" id="ARBA00049662"/>
    </source>
</evidence>
<protein>
    <recommendedName>
        <fullName evidence="9">Amino acid transporter transmembrane domain-containing protein</fullName>
    </recommendedName>
</protein>
<dbReference type="GO" id="GO:0015179">
    <property type="term" value="F:L-amino acid transmembrane transporter activity"/>
    <property type="evidence" value="ECO:0007669"/>
    <property type="project" value="TreeGrafter"/>
</dbReference>
<dbReference type="AlphaFoldDB" id="A0A8S9JA24"/>
<evidence type="ECO:0000256" key="2">
    <source>
        <dbReference type="ARBA" id="ARBA00022448"/>
    </source>
</evidence>
<evidence type="ECO:0000313" key="11">
    <source>
        <dbReference type="Proteomes" id="UP000712281"/>
    </source>
</evidence>
<dbReference type="Proteomes" id="UP000712281">
    <property type="component" value="Unassembled WGS sequence"/>
</dbReference>
<sequence>MDHSSTKAGKWCHSWCYRGVSVSHGHQHFFIKLQFRARGKRSCSTKRSFSLVSLILQSASCDSCLDRQDRIVLTFHVRNLVAYLMIETIFSGQFLRQPSKCSSPVYVLFMAETEKMKLEDQESDILFQTDDEESQVDVFCNDEDEISRKSSQLSMNDSAPWPRSYRQSVDILTGVTPPTTSFIHRRGSQASSFTSSIASLYRRRPNSILNSFASSTSKQPLLTDKDDVSVKSYVSSQLKLSITDLSYEEQSLCSFPQSILNGINILCGVSLLTMPYAVKEGGWLGLIILFFFGIITCYTGILLKRCLESSPDIQTYPDIGQAAFGFTGRLIISLDL</sequence>
<proteinExistence type="inferred from homology"/>
<dbReference type="EMBL" id="QGKW02001660">
    <property type="protein sequence ID" value="KAF2578087.1"/>
    <property type="molecule type" value="Genomic_DNA"/>
</dbReference>
<evidence type="ECO:0000259" key="9">
    <source>
        <dbReference type="Pfam" id="PF01490"/>
    </source>
</evidence>
<dbReference type="GO" id="GO:0005774">
    <property type="term" value="C:vacuolar membrane"/>
    <property type="evidence" value="ECO:0007669"/>
    <property type="project" value="TreeGrafter"/>
</dbReference>
<dbReference type="PANTHER" id="PTHR22950:SF692">
    <property type="entry name" value="TRANSMEMBRANE AMINO ACID TRANSPORTER FAMILY PROTEIN"/>
    <property type="match status" value="1"/>
</dbReference>
<dbReference type="Pfam" id="PF01490">
    <property type="entry name" value="Aa_trans"/>
    <property type="match status" value="1"/>
</dbReference>
<dbReference type="PANTHER" id="PTHR22950">
    <property type="entry name" value="AMINO ACID TRANSPORTER"/>
    <property type="match status" value="1"/>
</dbReference>
<comment type="similarity">
    <text evidence="7">Belongs to the amino acid/polyamine transporter 2 family. Amino acid/auxin permease (AAAP) (TC 2.A.18.5) subfamily.</text>
</comment>
<gene>
    <name evidence="10" type="ORF">F2Q68_00002765</name>
</gene>
<feature type="domain" description="Amino acid transporter transmembrane" evidence="9">
    <location>
        <begin position="254"/>
        <end position="334"/>
    </location>
</feature>
<keyword evidence="6 8" id="KW-0472">Membrane</keyword>
<evidence type="ECO:0000256" key="8">
    <source>
        <dbReference type="SAM" id="Phobius"/>
    </source>
</evidence>
<feature type="transmembrane region" description="Helical" evidence="8">
    <location>
        <begin position="283"/>
        <end position="303"/>
    </location>
</feature>
<evidence type="ECO:0000256" key="4">
    <source>
        <dbReference type="ARBA" id="ARBA00022970"/>
    </source>
</evidence>
<keyword evidence="2" id="KW-0813">Transport</keyword>
<evidence type="ECO:0000256" key="6">
    <source>
        <dbReference type="ARBA" id="ARBA00023136"/>
    </source>
</evidence>
<evidence type="ECO:0000313" key="10">
    <source>
        <dbReference type="EMBL" id="KAF2578087.1"/>
    </source>
</evidence>
<keyword evidence="3 8" id="KW-0812">Transmembrane</keyword>
<name>A0A8S9JA24_BRACR</name>
<organism evidence="10 11">
    <name type="scientific">Brassica cretica</name>
    <name type="common">Mustard</name>
    <dbReference type="NCBI Taxonomy" id="69181"/>
    <lineage>
        <taxon>Eukaryota</taxon>
        <taxon>Viridiplantae</taxon>
        <taxon>Streptophyta</taxon>
        <taxon>Embryophyta</taxon>
        <taxon>Tracheophyta</taxon>
        <taxon>Spermatophyta</taxon>
        <taxon>Magnoliopsida</taxon>
        <taxon>eudicotyledons</taxon>
        <taxon>Gunneridae</taxon>
        <taxon>Pentapetalae</taxon>
        <taxon>rosids</taxon>
        <taxon>malvids</taxon>
        <taxon>Brassicales</taxon>
        <taxon>Brassicaceae</taxon>
        <taxon>Brassiceae</taxon>
        <taxon>Brassica</taxon>
    </lineage>
</organism>
<comment type="caution">
    <text evidence="10">The sequence shown here is derived from an EMBL/GenBank/DDBJ whole genome shotgun (WGS) entry which is preliminary data.</text>
</comment>
<keyword evidence="5 8" id="KW-1133">Transmembrane helix</keyword>
<dbReference type="InterPro" id="IPR013057">
    <property type="entry name" value="AA_transpt_TM"/>
</dbReference>
<reference evidence="10" key="1">
    <citation type="submission" date="2019-12" db="EMBL/GenBank/DDBJ databases">
        <title>Genome sequencing and annotation of Brassica cretica.</title>
        <authorList>
            <person name="Studholme D.J."/>
            <person name="Sarris P.F."/>
        </authorList>
    </citation>
    <scope>NUCLEOTIDE SEQUENCE</scope>
    <source>
        <strain evidence="10">PFS-001/15</strain>
        <tissue evidence="10">Leaf</tissue>
    </source>
</reference>
<accession>A0A8S9JA24</accession>
<keyword evidence="4" id="KW-0029">Amino-acid transport</keyword>
<evidence type="ECO:0000256" key="1">
    <source>
        <dbReference type="ARBA" id="ARBA00004141"/>
    </source>
</evidence>
<evidence type="ECO:0000256" key="5">
    <source>
        <dbReference type="ARBA" id="ARBA00022989"/>
    </source>
</evidence>